<name>A0AAN9K9N1_CANGL</name>
<keyword evidence="2" id="KW-1185">Reference proteome</keyword>
<dbReference type="EMBL" id="JAYMYQ010000009">
    <property type="protein sequence ID" value="KAK7312586.1"/>
    <property type="molecule type" value="Genomic_DNA"/>
</dbReference>
<sequence>MYRAWRAALQGVQKNLGIVIDNLRRSMRWFGEGRSTFHTIRLGNHREKAELMAKECLSKNWTLMDHDSLARHGASQTEKYLLITESFPNIQRLLFEDLSGVPHFFSSMFTFLL</sequence>
<evidence type="ECO:0000313" key="1">
    <source>
        <dbReference type="EMBL" id="KAK7312586.1"/>
    </source>
</evidence>
<accession>A0AAN9K9N1</accession>
<gene>
    <name evidence="1" type="ORF">VNO77_36544</name>
</gene>
<evidence type="ECO:0000313" key="2">
    <source>
        <dbReference type="Proteomes" id="UP001367508"/>
    </source>
</evidence>
<proteinExistence type="predicted"/>
<reference evidence="1 2" key="1">
    <citation type="submission" date="2024-01" db="EMBL/GenBank/DDBJ databases">
        <title>The genomes of 5 underutilized Papilionoideae crops provide insights into root nodulation and disease resistanc.</title>
        <authorList>
            <person name="Jiang F."/>
        </authorList>
    </citation>
    <scope>NUCLEOTIDE SEQUENCE [LARGE SCALE GENOMIC DNA]</scope>
    <source>
        <strain evidence="1">LVBAO_FW01</strain>
        <tissue evidence="1">Leaves</tissue>
    </source>
</reference>
<dbReference type="AlphaFoldDB" id="A0AAN9K9N1"/>
<protein>
    <submittedName>
        <fullName evidence="1">Uncharacterized protein</fullName>
    </submittedName>
</protein>
<organism evidence="1 2">
    <name type="scientific">Canavalia gladiata</name>
    <name type="common">Sword bean</name>
    <name type="synonym">Dolichos gladiatus</name>
    <dbReference type="NCBI Taxonomy" id="3824"/>
    <lineage>
        <taxon>Eukaryota</taxon>
        <taxon>Viridiplantae</taxon>
        <taxon>Streptophyta</taxon>
        <taxon>Embryophyta</taxon>
        <taxon>Tracheophyta</taxon>
        <taxon>Spermatophyta</taxon>
        <taxon>Magnoliopsida</taxon>
        <taxon>eudicotyledons</taxon>
        <taxon>Gunneridae</taxon>
        <taxon>Pentapetalae</taxon>
        <taxon>rosids</taxon>
        <taxon>fabids</taxon>
        <taxon>Fabales</taxon>
        <taxon>Fabaceae</taxon>
        <taxon>Papilionoideae</taxon>
        <taxon>50 kb inversion clade</taxon>
        <taxon>NPAAA clade</taxon>
        <taxon>indigoferoid/millettioid clade</taxon>
        <taxon>Phaseoleae</taxon>
        <taxon>Canavalia</taxon>
    </lineage>
</organism>
<dbReference type="Proteomes" id="UP001367508">
    <property type="component" value="Unassembled WGS sequence"/>
</dbReference>
<comment type="caution">
    <text evidence="1">The sequence shown here is derived from an EMBL/GenBank/DDBJ whole genome shotgun (WGS) entry which is preliminary data.</text>
</comment>